<dbReference type="SUPFAM" id="SSF103473">
    <property type="entry name" value="MFS general substrate transporter"/>
    <property type="match status" value="1"/>
</dbReference>
<dbReference type="GO" id="GO:0022857">
    <property type="term" value="F:transmembrane transporter activity"/>
    <property type="evidence" value="ECO:0007669"/>
    <property type="project" value="InterPro"/>
</dbReference>
<dbReference type="GO" id="GO:0005886">
    <property type="term" value="C:plasma membrane"/>
    <property type="evidence" value="ECO:0007669"/>
    <property type="project" value="UniProtKB-SubCell"/>
</dbReference>
<evidence type="ECO:0000256" key="5">
    <source>
        <dbReference type="ARBA" id="ARBA00023251"/>
    </source>
</evidence>
<gene>
    <name evidence="8" type="ORF">AN216_14500</name>
</gene>
<evidence type="ECO:0000256" key="4">
    <source>
        <dbReference type="ARBA" id="ARBA00023136"/>
    </source>
</evidence>
<evidence type="ECO:0000256" key="2">
    <source>
        <dbReference type="ARBA" id="ARBA00022692"/>
    </source>
</evidence>
<feature type="transmembrane region" description="Helical" evidence="6">
    <location>
        <begin position="296"/>
        <end position="318"/>
    </location>
</feature>
<dbReference type="PANTHER" id="PTHR42718">
    <property type="entry name" value="MAJOR FACILITATOR SUPERFAMILY MULTIDRUG TRANSPORTER MFSC"/>
    <property type="match status" value="1"/>
</dbReference>
<feature type="transmembrane region" description="Helical" evidence="6">
    <location>
        <begin position="405"/>
        <end position="424"/>
    </location>
</feature>
<feature type="transmembrane region" description="Helical" evidence="6">
    <location>
        <begin position="132"/>
        <end position="157"/>
    </location>
</feature>
<accession>A0A1E7KFH3</accession>
<dbReference type="EMBL" id="LJGU01000127">
    <property type="protein sequence ID" value="OEV02692.1"/>
    <property type="molecule type" value="Genomic_DNA"/>
</dbReference>
<protein>
    <submittedName>
        <fullName evidence="8">MFS transporter</fullName>
    </submittedName>
</protein>
<keyword evidence="9" id="KW-1185">Reference proteome</keyword>
<feature type="transmembrane region" description="Helical" evidence="6">
    <location>
        <begin position="365"/>
        <end position="384"/>
    </location>
</feature>
<dbReference type="PROSITE" id="PS50850">
    <property type="entry name" value="MFS"/>
    <property type="match status" value="1"/>
</dbReference>
<comment type="subcellular location">
    <subcellularLocation>
        <location evidence="1">Cell membrane</location>
        <topology evidence="1">Multi-pass membrane protein</topology>
    </subcellularLocation>
</comment>
<feature type="transmembrane region" description="Helical" evidence="6">
    <location>
        <begin position="7"/>
        <end position="30"/>
    </location>
</feature>
<sequence>MPGLGPLGLFTVLFGAALPLVDFFIVNVALADIGRDLHADPALLELVVAGYGVAYAALLVLGGRLGDMFGRRRLLRAGLLAFGVTSLACGLAPDAWSLITARVAQGAASALMLPQALATIQGATSGRRRARAMGLYGATSGLAMITGQILGGLLLAADLAGTGWRAVFLVNVPAVLLVLVLVWRSVPETRSESPSPVDVPGTVLLATALTALLLPLTEGRAAGWPLWSWLAFPPLVAAFARVERRASRAGHTPLVPPGMLRLPGMRRGLPVLGLTVGGFGGFMFVLAIAFQQGLDYGPIKAGVALTPYAVTFFLASLAGPRLYERHGTRVVSAGGLTQMIGLGALALTVLGAWDGLSLPQLAPGLAVAGFGQGLIMPVAIRIILADVPSAQGGVGSGVMATSQQSCVAVGMALIGALFLALVPTAGIRDALALALAAQLASVGLITLLSLRLPRAAG</sequence>
<evidence type="ECO:0000256" key="6">
    <source>
        <dbReference type="SAM" id="Phobius"/>
    </source>
</evidence>
<keyword evidence="2 6" id="KW-0812">Transmembrane</keyword>
<reference evidence="8 9" key="1">
    <citation type="journal article" date="2016" name="Front. Microbiol.">
        <title>Comparative Genomics Analysis of Streptomyces Species Reveals Their Adaptation to the Marine Environment and Their Diversity at the Genomic Level.</title>
        <authorList>
            <person name="Tian X."/>
            <person name="Zhang Z."/>
            <person name="Yang T."/>
            <person name="Chen M."/>
            <person name="Li J."/>
            <person name="Chen F."/>
            <person name="Yang J."/>
            <person name="Li W."/>
            <person name="Zhang B."/>
            <person name="Zhang Z."/>
            <person name="Wu J."/>
            <person name="Zhang C."/>
            <person name="Long L."/>
            <person name="Xiao J."/>
        </authorList>
    </citation>
    <scope>NUCLEOTIDE SEQUENCE [LARGE SCALE GENOMIC DNA]</scope>
    <source>
        <strain evidence="8 9">SCSIO 02100</strain>
    </source>
</reference>
<comment type="caution">
    <text evidence="8">The sequence shown here is derived from an EMBL/GenBank/DDBJ whole genome shotgun (WGS) entry which is preliminary data.</text>
</comment>
<dbReference type="Proteomes" id="UP000176101">
    <property type="component" value="Unassembled WGS sequence"/>
</dbReference>
<dbReference type="PATRIC" id="fig|1075402.3.peg.1803"/>
<dbReference type="Gene3D" id="1.20.1250.20">
    <property type="entry name" value="MFS general substrate transporter like domains"/>
    <property type="match status" value="1"/>
</dbReference>
<evidence type="ECO:0000313" key="8">
    <source>
        <dbReference type="EMBL" id="OEV02692.1"/>
    </source>
</evidence>
<dbReference type="CDD" id="cd17321">
    <property type="entry name" value="MFS_MMR_MDR_like"/>
    <property type="match status" value="1"/>
</dbReference>
<keyword evidence="4 6" id="KW-0472">Membrane</keyword>
<name>A0A1E7KFH3_9ACTN</name>
<evidence type="ECO:0000256" key="3">
    <source>
        <dbReference type="ARBA" id="ARBA00022989"/>
    </source>
</evidence>
<keyword evidence="3 6" id="KW-1133">Transmembrane helix</keyword>
<dbReference type="Pfam" id="PF07690">
    <property type="entry name" value="MFS_1"/>
    <property type="match status" value="1"/>
</dbReference>
<feature type="transmembrane region" description="Helical" evidence="6">
    <location>
        <begin position="163"/>
        <end position="183"/>
    </location>
</feature>
<feature type="transmembrane region" description="Helical" evidence="6">
    <location>
        <begin position="430"/>
        <end position="450"/>
    </location>
</feature>
<feature type="transmembrane region" description="Helical" evidence="6">
    <location>
        <begin position="42"/>
        <end position="62"/>
    </location>
</feature>
<dbReference type="PANTHER" id="PTHR42718:SF39">
    <property type="entry name" value="ACTINORHODIN TRANSPORTER-RELATED"/>
    <property type="match status" value="1"/>
</dbReference>
<dbReference type="STRING" id="1075402.AN216_14500"/>
<dbReference type="InterPro" id="IPR036259">
    <property type="entry name" value="MFS_trans_sf"/>
</dbReference>
<proteinExistence type="predicted"/>
<evidence type="ECO:0000259" key="7">
    <source>
        <dbReference type="PROSITE" id="PS50850"/>
    </source>
</evidence>
<feature type="transmembrane region" description="Helical" evidence="6">
    <location>
        <begin position="269"/>
        <end position="290"/>
    </location>
</feature>
<evidence type="ECO:0000256" key="1">
    <source>
        <dbReference type="ARBA" id="ARBA00004651"/>
    </source>
</evidence>
<dbReference type="InterPro" id="IPR020846">
    <property type="entry name" value="MFS_dom"/>
</dbReference>
<feature type="domain" description="Major facilitator superfamily (MFS) profile" evidence="7">
    <location>
        <begin position="8"/>
        <end position="455"/>
    </location>
</feature>
<dbReference type="InterPro" id="IPR011701">
    <property type="entry name" value="MFS"/>
</dbReference>
<keyword evidence="5" id="KW-0046">Antibiotic resistance</keyword>
<dbReference type="GO" id="GO:0046677">
    <property type="term" value="P:response to antibiotic"/>
    <property type="evidence" value="ECO:0007669"/>
    <property type="project" value="UniProtKB-KW"/>
</dbReference>
<feature type="transmembrane region" description="Helical" evidence="6">
    <location>
        <begin position="330"/>
        <end position="353"/>
    </location>
</feature>
<organism evidence="8 9">
    <name type="scientific">Streptomyces oceani</name>
    <dbReference type="NCBI Taxonomy" id="1075402"/>
    <lineage>
        <taxon>Bacteria</taxon>
        <taxon>Bacillati</taxon>
        <taxon>Actinomycetota</taxon>
        <taxon>Actinomycetes</taxon>
        <taxon>Kitasatosporales</taxon>
        <taxon>Streptomycetaceae</taxon>
        <taxon>Streptomyces</taxon>
    </lineage>
</organism>
<dbReference type="AlphaFoldDB" id="A0A1E7KFH3"/>
<dbReference type="Gene3D" id="1.20.1720.10">
    <property type="entry name" value="Multidrug resistance protein D"/>
    <property type="match status" value="1"/>
</dbReference>
<evidence type="ECO:0000313" key="9">
    <source>
        <dbReference type="Proteomes" id="UP000176101"/>
    </source>
</evidence>